<gene>
    <name evidence="8" type="ORF">ANN_02941</name>
</gene>
<protein>
    <recommendedName>
        <fullName evidence="7">Reverse transcriptase domain-containing protein</fullName>
    </recommendedName>
</protein>
<feature type="compositionally biased region" description="Polar residues" evidence="6">
    <location>
        <begin position="563"/>
        <end position="574"/>
    </location>
</feature>
<dbReference type="PROSITE" id="PS50878">
    <property type="entry name" value="RT_POL"/>
    <property type="match status" value="1"/>
</dbReference>
<evidence type="ECO:0000313" key="8">
    <source>
        <dbReference type="EMBL" id="KAJ4451478.1"/>
    </source>
</evidence>
<dbReference type="PANTHER" id="PTHR13317:SF4">
    <property type="entry name" value="TRANSMEMBRANE ANTERIOR POSTERIOR TRANSFORMATION PROTEIN 1 HOMOLOG"/>
    <property type="match status" value="1"/>
</dbReference>
<dbReference type="Pfam" id="PF05346">
    <property type="entry name" value="DUF747"/>
    <property type="match status" value="1"/>
</dbReference>
<keyword evidence="3" id="KW-0812">Transmembrane</keyword>
<dbReference type="InterPro" id="IPR043502">
    <property type="entry name" value="DNA/RNA_pol_sf"/>
</dbReference>
<dbReference type="Proteomes" id="UP001148838">
    <property type="component" value="Unassembled WGS sequence"/>
</dbReference>
<evidence type="ECO:0000256" key="2">
    <source>
        <dbReference type="ARBA" id="ARBA00008803"/>
    </source>
</evidence>
<evidence type="ECO:0000259" key="7">
    <source>
        <dbReference type="PROSITE" id="PS50878"/>
    </source>
</evidence>
<evidence type="ECO:0000256" key="6">
    <source>
        <dbReference type="SAM" id="MobiDB-lite"/>
    </source>
</evidence>
<name>A0ABQ8TYU6_PERAM</name>
<feature type="region of interest" description="Disordered" evidence="6">
    <location>
        <begin position="683"/>
        <end position="710"/>
    </location>
</feature>
<sequence>MEELLEEEQFGFRKGKENWHGLEKDKAIQLSSYETSHRIGEEMSEGNEIGKGVCQGCPLSPILFNIYLVNLVKNCFQNMGGVIVGGRRIKCIRFADVMVLLAQEEMILKNMLLELNDSCEQYGMKINANKTKSMVIGRKIQKINLRFLNEAIEQVDSFKYLECTLSSNMSCCLEVKRRIAMAKEAFKRKRSIFCGPLEKQLRKRLVKCFVWSVALYEAETWTLWRNEEKQIEAFEIWIWRRMECVKWTDRIRNEAVLERVSEERMMLKLIRKMKRIWLGHWLRRNCILNDTLEGMVNGRRVRILHSVLVLFQATTLNVAINSNNKALLTIMMSNNTLNKMFQFVELKGSVFKKFDKNNLFQVSCSDVRERFHLFVLLFIVVLQTMKEYSWKEERFWVLIPDCLMVLFAEVLVDWIKHAFITRFNELQVDVYRDYTISLAYDMAQTRQKHAFSDHSDLVARRMGFIPLPLGVVMVRVLCHALHLDGPAAVVLLIISYLCLASFRILNSVVILGKACDLISQHQQEKAAAAASPAWSRATSPVNGRPHHPASSVVRDLSKDMRDQTTSPTRVLSSSIVGPPLQRSITVDLVPLSDGNERSEKDKPPECALGPAAIFSNSAVSINNVCLNEELLKAAEEAETEKELSGKTDMDDCLTRSVPNIHANVDSETKESFSQEISSSFANEDFAKKRAESEPSIPHLVESERTELPPP</sequence>
<evidence type="ECO:0000256" key="5">
    <source>
        <dbReference type="ARBA" id="ARBA00023136"/>
    </source>
</evidence>
<dbReference type="Pfam" id="PF00078">
    <property type="entry name" value="RVT_1"/>
    <property type="match status" value="1"/>
</dbReference>
<feature type="region of interest" description="Disordered" evidence="6">
    <location>
        <begin position="529"/>
        <end position="574"/>
    </location>
</feature>
<evidence type="ECO:0000256" key="3">
    <source>
        <dbReference type="ARBA" id="ARBA00022692"/>
    </source>
</evidence>
<feature type="compositionally biased region" description="Low complexity" evidence="6">
    <location>
        <begin position="529"/>
        <end position="539"/>
    </location>
</feature>
<keyword evidence="9" id="KW-1185">Reference proteome</keyword>
<reference evidence="8 9" key="1">
    <citation type="journal article" date="2022" name="Allergy">
        <title>Genome assembly and annotation of Periplaneta americana reveal a comprehensive cockroach allergen profile.</title>
        <authorList>
            <person name="Wang L."/>
            <person name="Xiong Q."/>
            <person name="Saelim N."/>
            <person name="Wang L."/>
            <person name="Nong W."/>
            <person name="Wan A.T."/>
            <person name="Shi M."/>
            <person name="Liu X."/>
            <person name="Cao Q."/>
            <person name="Hui J.H.L."/>
            <person name="Sookrung N."/>
            <person name="Leung T.F."/>
            <person name="Tungtrongchitr A."/>
            <person name="Tsui S.K.W."/>
        </authorList>
    </citation>
    <scope>NUCLEOTIDE SEQUENCE [LARGE SCALE GENOMIC DNA]</scope>
    <source>
        <strain evidence="8">PWHHKU_190912</strain>
    </source>
</reference>
<evidence type="ECO:0000313" key="9">
    <source>
        <dbReference type="Proteomes" id="UP001148838"/>
    </source>
</evidence>
<comment type="similarity">
    <text evidence="2">Belongs to the TAPT1 family.</text>
</comment>
<evidence type="ECO:0000256" key="1">
    <source>
        <dbReference type="ARBA" id="ARBA00004141"/>
    </source>
</evidence>
<evidence type="ECO:0000256" key="4">
    <source>
        <dbReference type="ARBA" id="ARBA00022989"/>
    </source>
</evidence>
<comment type="subcellular location">
    <subcellularLocation>
        <location evidence="1">Membrane</location>
        <topology evidence="1">Multi-pass membrane protein</topology>
    </subcellularLocation>
</comment>
<dbReference type="PANTHER" id="PTHR13317">
    <property type="entry name" value="TRANSMEMBRANE ANTERIOR POSTERIOR TRANSFORMATION PROTEIN 1 HOMOLOG"/>
    <property type="match status" value="1"/>
</dbReference>
<dbReference type="InterPro" id="IPR008010">
    <property type="entry name" value="Tatp1"/>
</dbReference>
<keyword evidence="4" id="KW-1133">Transmembrane helix</keyword>
<accession>A0ABQ8TYU6</accession>
<proteinExistence type="inferred from homology"/>
<feature type="domain" description="Reverse transcriptase" evidence="7">
    <location>
        <begin position="1"/>
        <end position="152"/>
    </location>
</feature>
<feature type="compositionally biased region" description="Basic and acidic residues" evidence="6">
    <location>
        <begin position="700"/>
        <end position="710"/>
    </location>
</feature>
<comment type="caution">
    <text evidence="8">The sequence shown here is derived from an EMBL/GenBank/DDBJ whole genome shotgun (WGS) entry which is preliminary data.</text>
</comment>
<dbReference type="EMBL" id="JAJSOF020000001">
    <property type="protein sequence ID" value="KAJ4451478.1"/>
    <property type="molecule type" value="Genomic_DNA"/>
</dbReference>
<dbReference type="SUPFAM" id="SSF56672">
    <property type="entry name" value="DNA/RNA polymerases"/>
    <property type="match status" value="1"/>
</dbReference>
<dbReference type="InterPro" id="IPR000477">
    <property type="entry name" value="RT_dom"/>
</dbReference>
<organism evidence="8 9">
    <name type="scientific">Periplaneta americana</name>
    <name type="common">American cockroach</name>
    <name type="synonym">Blatta americana</name>
    <dbReference type="NCBI Taxonomy" id="6978"/>
    <lineage>
        <taxon>Eukaryota</taxon>
        <taxon>Metazoa</taxon>
        <taxon>Ecdysozoa</taxon>
        <taxon>Arthropoda</taxon>
        <taxon>Hexapoda</taxon>
        <taxon>Insecta</taxon>
        <taxon>Pterygota</taxon>
        <taxon>Neoptera</taxon>
        <taxon>Polyneoptera</taxon>
        <taxon>Dictyoptera</taxon>
        <taxon>Blattodea</taxon>
        <taxon>Blattoidea</taxon>
        <taxon>Blattidae</taxon>
        <taxon>Blattinae</taxon>
        <taxon>Periplaneta</taxon>
    </lineage>
</organism>
<keyword evidence="5" id="KW-0472">Membrane</keyword>